<dbReference type="Pfam" id="PF00672">
    <property type="entry name" value="HAMP"/>
    <property type="match status" value="1"/>
</dbReference>
<sequence>MNEGGRGGLLPRVWMIAVTDKIGSLRQGLFAKYVFALVGLVIFVLAVNGAMETWISYRATKASLTDAMGERAEASARRIEQSVAELERQISWVTRASADTLAKHNADYAQLLNQVAPVTQLSLLDGTGREQLKASRGAPPVVGSKADFSRDIRFIETVTRGLSFSPADFRGSRPVMSIAVSHAGLNGGVTVADIDLAFLSDFLGDAQVGKATSAYVVDPHGRVLATSAKGPELAADLAKLPQVEALLKGKEEPESGKDADGHAVMTASNAIPKLGWFVLFEQPTAQALAPIRDQLVRIALLIGLGLLVAILAGTLMARRMLIPITALRAGARRLGAGDFSHRIDVHTKDELEELADQFNSMAGQLQETYSGLETKVEERTRDLARSINELKVLEEVGRAVAASLDLNAVLPTVAARALEITQADAVLIYGYDAASHQFNLSEAIGIDRSAEGAHLVIDEASSVLGEAASSGEPVAIPDLATAADQLLRDVAVTAGFRSVLVVPLVDQQGVLGSLVVLRKEAGEFSSNLIGLMRTFAHQSVLAMRNARLFSEVDQKGRELSSAHSTVQQQAAKLQEQTDQLKNWNKSLEERVEKQLAEIERIRKLERFLAPQVAQLIASSDGHDALLDSHRREVTVVFCDLRGFTSFTESTEPEEAMNVLREYHAALGELIFRYEGTLDRYAGDGVMILFNAPLQLEDHVKRAVQMAVEMRDVIGALTERWRNRGHSLGFGVGIALGYATLGQIGFEQRLEYAAIGSVTNLASRLCDEAKAGQIVVSRRVYGMVEQWVDGKPLDDLQLKGFNHPVLAVEILRWREGEQAAVAAAATRRRKQ</sequence>
<dbReference type="Gene3D" id="3.30.450.20">
    <property type="entry name" value="PAS domain"/>
    <property type="match status" value="1"/>
</dbReference>
<feature type="transmembrane region" description="Helical" evidence="2">
    <location>
        <begin position="30"/>
        <end position="51"/>
    </location>
</feature>
<dbReference type="InterPro" id="IPR001054">
    <property type="entry name" value="A/G_cyclase"/>
</dbReference>
<evidence type="ECO:0000259" key="4">
    <source>
        <dbReference type="PROSITE" id="PS50885"/>
    </source>
</evidence>
<keyword evidence="1" id="KW-0175">Coiled coil</keyword>
<dbReference type="GO" id="GO:0016020">
    <property type="term" value="C:membrane"/>
    <property type="evidence" value="ECO:0007669"/>
    <property type="project" value="InterPro"/>
</dbReference>
<dbReference type="PROSITE" id="PS50885">
    <property type="entry name" value="HAMP"/>
    <property type="match status" value="1"/>
</dbReference>
<evidence type="ECO:0000256" key="2">
    <source>
        <dbReference type="SAM" id="Phobius"/>
    </source>
</evidence>
<proteinExistence type="predicted"/>
<dbReference type="EMBL" id="LT670818">
    <property type="protein sequence ID" value="SHG42059.1"/>
    <property type="molecule type" value="Genomic_DNA"/>
</dbReference>
<accession>A0A1M5JP67</accession>
<dbReference type="InterPro" id="IPR029016">
    <property type="entry name" value="GAF-like_dom_sf"/>
</dbReference>
<evidence type="ECO:0000313" key="5">
    <source>
        <dbReference type="EMBL" id="SHG42059.1"/>
    </source>
</evidence>
<dbReference type="SUPFAM" id="SSF55781">
    <property type="entry name" value="GAF domain-like"/>
    <property type="match status" value="1"/>
</dbReference>
<keyword evidence="2" id="KW-0472">Membrane</keyword>
<dbReference type="Gene3D" id="3.30.450.40">
    <property type="match status" value="1"/>
</dbReference>
<keyword evidence="2" id="KW-1133">Transmembrane helix</keyword>
<feature type="domain" description="HAMP" evidence="4">
    <location>
        <begin position="318"/>
        <end position="370"/>
    </location>
</feature>
<dbReference type="InterPro" id="IPR003660">
    <property type="entry name" value="HAMP_dom"/>
</dbReference>
<feature type="coiled-coil region" evidence="1">
    <location>
        <begin position="566"/>
        <end position="604"/>
    </location>
</feature>
<dbReference type="CDD" id="cd18774">
    <property type="entry name" value="PDC2_HK_sensor"/>
    <property type="match status" value="1"/>
</dbReference>
<organism evidence="5 6">
    <name type="scientific">Bradyrhizobium erythrophlei</name>
    <dbReference type="NCBI Taxonomy" id="1437360"/>
    <lineage>
        <taxon>Bacteria</taxon>
        <taxon>Pseudomonadati</taxon>
        <taxon>Pseudomonadota</taxon>
        <taxon>Alphaproteobacteria</taxon>
        <taxon>Hyphomicrobiales</taxon>
        <taxon>Nitrobacteraceae</taxon>
        <taxon>Bradyrhizobium</taxon>
    </lineage>
</organism>
<dbReference type="GO" id="GO:0035556">
    <property type="term" value="P:intracellular signal transduction"/>
    <property type="evidence" value="ECO:0007669"/>
    <property type="project" value="InterPro"/>
</dbReference>
<dbReference type="Gene3D" id="3.30.70.1230">
    <property type="entry name" value="Nucleotide cyclase"/>
    <property type="match status" value="1"/>
</dbReference>
<evidence type="ECO:0000256" key="1">
    <source>
        <dbReference type="SAM" id="Coils"/>
    </source>
</evidence>
<keyword evidence="2" id="KW-0812">Transmembrane</keyword>
<evidence type="ECO:0000259" key="3">
    <source>
        <dbReference type="PROSITE" id="PS50125"/>
    </source>
</evidence>
<dbReference type="SUPFAM" id="SSF158472">
    <property type="entry name" value="HAMP domain-like"/>
    <property type="match status" value="1"/>
</dbReference>
<protein>
    <submittedName>
        <fullName evidence="5">Adenylate cyclase, class 3</fullName>
    </submittedName>
</protein>
<dbReference type="SMART" id="SM00044">
    <property type="entry name" value="CYCc"/>
    <property type="match status" value="1"/>
</dbReference>
<dbReference type="Pfam" id="PF00211">
    <property type="entry name" value="Guanylate_cyc"/>
    <property type="match status" value="1"/>
</dbReference>
<dbReference type="InterPro" id="IPR050697">
    <property type="entry name" value="Adenylyl/Guanylyl_Cyclase_3/4"/>
</dbReference>
<reference evidence="5 6" key="1">
    <citation type="submission" date="2016-11" db="EMBL/GenBank/DDBJ databases">
        <authorList>
            <person name="Jaros S."/>
            <person name="Januszkiewicz K."/>
            <person name="Wedrychowicz H."/>
        </authorList>
    </citation>
    <scope>NUCLEOTIDE SEQUENCE [LARGE SCALE GENOMIC DNA]</scope>
    <source>
        <strain evidence="5 6">GAS242</strain>
    </source>
</reference>
<name>A0A1M5JP67_9BRAD</name>
<dbReference type="CDD" id="cd06225">
    <property type="entry name" value="HAMP"/>
    <property type="match status" value="1"/>
</dbReference>
<evidence type="ECO:0000313" key="6">
    <source>
        <dbReference type="Proteomes" id="UP000190675"/>
    </source>
</evidence>
<feature type="domain" description="Guanylate cyclase" evidence="3">
    <location>
        <begin position="634"/>
        <end position="765"/>
    </location>
</feature>
<dbReference type="SMART" id="SM00304">
    <property type="entry name" value="HAMP"/>
    <property type="match status" value="1"/>
</dbReference>
<dbReference type="GO" id="GO:0006171">
    <property type="term" value="P:cAMP biosynthetic process"/>
    <property type="evidence" value="ECO:0007669"/>
    <property type="project" value="TreeGrafter"/>
</dbReference>
<dbReference type="InterPro" id="IPR003018">
    <property type="entry name" value="GAF"/>
</dbReference>
<dbReference type="Gene3D" id="1.10.8.500">
    <property type="entry name" value="HAMP domain in histidine kinase"/>
    <property type="match status" value="1"/>
</dbReference>
<dbReference type="SUPFAM" id="SSF55073">
    <property type="entry name" value="Nucleotide cyclase"/>
    <property type="match status" value="1"/>
</dbReference>
<dbReference type="Pfam" id="PF01590">
    <property type="entry name" value="GAF"/>
    <property type="match status" value="1"/>
</dbReference>
<dbReference type="PROSITE" id="PS50125">
    <property type="entry name" value="GUANYLATE_CYCLASE_2"/>
    <property type="match status" value="1"/>
</dbReference>
<gene>
    <name evidence="5" type="ORF">SAMN05444169_2369</name>
</gene>
<dbReference type="PANTHER" id="PTHR43081">
    <property type="entry name" value="ADENYLATE CYCLASE, TERMINAL-DIFFERENTIATION SPECIFIC-RELATED"/>
    <property type="match status" value="1"/>
</dbReference>
<dbReference type="InterPro" id="IPR029787">
    <property type="entry name" value="Nucleotide_cyclase"/>
</dbReference>
<dbReference type="CDD" id="cd07302">
    <property type="entry name" value="CHD"/>
    <property type="match status" value="1"/>
</dbReference>
<dbReference type="SMART" id="SM00065">
    <property type="entry name" value="GAF"/>
    <property type="match status" value="1"/>
</dbReference>
<dbReference type="GO" id="GO:0004016">
    <property type="term" value="F:adenylate cyclase activity"/>
    <property type="evidence" value="ECO:0007669"/>
    <property type="project" value="UniProtKB-ARBA"/>
</dbReference>
<dbReference type="AlphaFoldDB" id="A0A1M5JP67"/>
<dbReference type="Proteomes" id="UP000190675">
    <property type="component" value="Chromosome I"/>
</dbReference>
<feature type="transmembrane region" description="Helical" evidence="2">
    <location>
        <begin position="298"/>
        <end position="317"/>
    </location>
</feature>
<dbReference type="PANTHER" id="PTHR43081:SF20">
    <property type="entry name" value="TWO-COMPONENT RESPONSE REGULATOR"/>
    <property type="match status" value="1"/>
</dbReference>